<name>A0ABQ2WSW5_9ALTE</name>
<comment type="subcellular location">
    <subcellularLocation>
        <location evidence="1">Cell envelope</location>
    </subcellularLocation>
</comment>
<evidence type="ECO:0000256" key="3">
    <source>
        <dbReference type="SAM" id="Coils"/>
    </source>
</evidence>
<dbReference type="InterPro" id="IPR050465">
    <property type="entry name" value="UPF0194_transport"/>
</dbReference>
<keyword evidence="2 3" id="KW-0175">Coiled coil</keyword>
<evidence type="ECO:0000313" key="5">
    <source>
        <dbReference type="Proteomes" id="UP000634667"/>
    </source>
</evidence>
<accession>A0ABQ2WSW5</accession>
<feature type="coiled-coil region" evidence="3">
    <location>
        <begin position="69"/>
        <end position="96"/>
    </location>
</feature>
<dbReference type="PANTHER" id="PTHR32347">
    <property type="entry name" value="EFFLUX SYSTEM COMPONENT YKNX-RELATED"/>
    <property type="match status" value="1"/>
</dbReference>
<sequence>MFGISVLLATSIGLQAQTELPLLLTGSLVSEYRQNIVAPISDTWRIQVQWLKPEAEKVQAGDLVAVFDAGSIQTNIERLKNQLVSAEEQFKQLESSHAQSVMEADYELARRKLLLEKADIDAAIPKDNLSLYDYENNQLQQQRAQTELKKAVETLATTKIEQQTALQKQQLVISKSQLELAEAEKTLTTMSVYAERDGAISYGLHPWYRTKLFAGVTAQPGWQIAEVTEQQGLYVEAWVHEVDVPRLQQATRIQARFDIAPEQPFNVTLAQLAGQGEKRQAWGNALYYKAKFTADTLPIRQPLLGMGLLIEARHAE</sequence>
<keyword evidence="5" id="KW-1185">Reference proteome</keyword>
<gene>
    <name evidence="4" type="ORF">GCM10008111_26470</name>
</gene>
<protein>
    <recommendedName>
        <fullName evidence="6">Multidrug resistance efflux pump</fullName>
    </recommendedName>
</protein>
<dbReference type="RefSeq" id="WP_189483711.1">
    <property type="nucleotide sequence ID" value="NZ_BMYR01000011.1"/>
</dbReference>
<dbReference type="PANTHER" id="PTHR32347:SF23">
    <property type="entry name" value="BLL5650 PROTEIN"/>
    <property type="match status" value="1"/>
</dbReference>
<evidence type="ECO:0000256" key="1">
    <source>
        <dbReference type="ARBA" id="ARBA00004196"/>
    </source>
</evidence>
<dbReference type="EMBL" id="BMYR01000011">
    <property type="protein sequence ID" value="GGW69086.1"/>
    <property type="molecule type" value="Genomic_DNA"/>
</dbReference>
<evidence type="ECO:0000313" key="4">
    <source>
        <dbReference type="EMBL" id="GGW69086.1"/>
    </source>
</evidence>
<proteinExistence type="predicted"/>
<dbReference type="Proteomes" id="UP000634667">
    <property type="component" value="Unassembled WGS sequence"/>
</dbReference>
<reference evidence="5" key="1">
    <citation type="journal article" date="2019" name="Int. J. Syst. Evol. Microbiol.">
        <title>The Global Catalogue of Microorganisms (GCM) 10K type strain sequencing project: providing services to taxonomists for standard genome sequencing and annotation.</title>
        <authorList>
            <consortium name="The Broad Institute Genomics Platform"/>
            <consortium name="The Broad Institute Genome Sequencing Center for Infectious Disease"/>
            <person name="Wu L."/>
            <person name="Ma J."/>
        </authorList>
    </citation>
    <scope>NUCLEOTIDE SEQUENCE [LARGE SCALE GENOMIC DNA]</scope>
    <source>
        <strain evidence="5">KCTC 23723</strain>
    </source>
</reference>
<dbReference type="Gene3D" id="2.40.30.170">
    <property type="match status" value="1"/>
</dbReference>
<evidence type="ECO:0000256" key="2">
    <source>
        <dbReference type="ARBA" id="ARBA00023054"/>
    </source>
</evidence>
<comment type="caution">
    <text evidence="4">The sequence shown here is derived from an EMBL/GenBank/DDBJ whole genome shotgun (WGS) entry which is preliminary data.</text>
</comment>
<organism evidence="4 5">
    <name type="scientific">Alishewanella tabrizica</name>
    <dbReference type="NCBI Taxonomy" id="671278"/>
    <lineage>
        <taxon>Bacteria</taxon>
        <taxon>Pseudomonadati</taxon>
        <taxon>Pseudomonadota</taxon>
        <taxon>Gammaproteobacteria</taxon>
        <taxon>Alteromonadales</taxon>
        <taxon>Alteromonadaceae</taxon>
        <taxon>Alishewanella</taxon>
    </lineage>
</organism>
<evidence type="ECO:0008006" key="6">
    <source>
        <dbReference type="Google" id="ProtNLM"/>
    </source>
</evidence>